<comment type="caution">
    <text evidence="1">The sequence shown here is derived from an EMBL/GenBank/DDBJ whole genome shotgun (WGS) entry which is preliminary data.</text>
</comment>
<dbReference type="EMBL" id="VXIV02002767">
    <property type="protein sequence ID" value="KAF6023057.1"/>
    <property type="molecule type" value="Genomic_DNA"/>
</dbReference>
<keyword evidence="2" id="KW-1185">Reference proteome</keyword>
<protein>
    <submittedName>
        <fullName evidence="1">Uncharacterized protein</fullName>
    </submittedName>
</protein>
<evidence type="ECO:0000313" key="1">
    <source>
        <dbReference type="EMBL" id="KAF6023057.1"/>
    </source>
</evidence>
<sequence>MLTQLGKTNIDDQKEKVREIKVAMFRRLGALAESVGLSLAFWEDGLIDSFTDEPFVKEEVFPPGVTVYTYVWFSKLDGRSDSRPYNLANSGYKINAAPLLI</sequence>
<reference evidence="1" key="1">
    <citation type="submission" date="2020-06" db="EMBL/GenBank/DDBJ databases">
        <title>Draft genome of Bugula neritina, a colonial animal packing powerful symbionts and potential medicines.</title>
        <authorList>
            <person name="Rayko M."/>
        </authorList>
    </citation>
    <scope>NUCLEOTIDE SEQUENCE [LARGE SCALE GENOMIC DNA]</scope>
    <source>
        <strain evidence="1">Kwan_BN1</strain>
    </source>
</reference>
<dbReference type="Proteomes" id="UP000593567">
    <property type="component" value="Unassembled WGS sequence"/>
</dbReference>
<accession>A0A7J7JAQ9</accession>
<dbReference type="AlphaFoldDB" id="A0A7J7JAQ9"/>
<dbReference type="OrthoDB" id="428480at2759"/>
<organism evidence="1 2">
    <name type="scientific">Bugula neritina</name>
    <name type="common">Brown bryozoan</name>
    <name type="synonym">Sertularia neritina</name>
    <dbReference type="NCBI Taxonomy" id="10212"/>
    <lineage>
        <taxon>Eukaryota</taxon>
        <taxon>Metazoa</taxon>
        <taxon>Spiralia</taxon>
        <taxon>Lophotrochozoa</taxon>
        <taxon>Bryozoa</taxon>
        <taxon>Gymnolaemata</taxon>
        <taxon>Cheilostomatida</taxon>
        <taxon>Flustrina</taxon>
        <taxon>Buguloidea</taxon>
        <taxon>Bugulidae</taxon>
        <taxon>Bugula</taxon>
    </lineage>
</organism>
<name>A0A7J7JAQ9_BUGNE</name>
<proteinExistence type="predicted"/>
<gene>
    <name evidence="1" type="ORF">EB796_018638</name>
</gene>
<evidence type="ECO:0000313" key="2">
    <source>
        <dbReference type="Proteomes" id="UP000593567"/>
    </source>
</evidence>